<gene>
    <name evidence="1" type="ORF">HPLM_LOCUS4384</name>
</gene>
<dbReference type="AlphaFoldDB" id="A0A0N4W3J3"/>
<sequence length="57" mass="6563">MDSTPIRWALKTSYQIECCRSSRSSDPNKSEFSTDVNTEGYILQTAFLSIIFDKMLH</sequence>
<name>A0A0N4W3J3_HAEPC</name>
<organism evidence="3">
    <name type="scientific">Haemonchus placei</name>
    <name type="common">Barber's pole worm</name>
    <dbReference type="NCBI Taxonomy" id="6290"/>
    <lineage>
        <taxon>Eukaryota</taxon>
        <taxon>Metazoa</taxon>
        <taxon>Ecdysozoa</taxon>
        <taxon>Nematoda</taxon>
        <taxon>Chromadorea</taxon>
        <taxon>Rhabditida</taxon>
        <taxon>Rhabditina</taxon>
        <taxon>Rhabditomorpha</taxon>
        <taxon>Strongyloidea</taxon>
        <taxon>Trichostrongylidae</taxon>
        <taxon>Haemonchus</taxon>
    </lineage>
</organism>
<proteinExistence type="predicted"/>
<evidence type="ECO:0000313" key="3">
    <source>
        <dbReference type="WBParaSite" id="HPLM_0000439201-mRNA-1"/>
    </source>
</evidence>
<evidence type="ECO:0000313" key="1">
    <source>
        <dbReference type="EMBL" id="VDO23114.1"/>
    </source>
</evidence>
<accession>A0A0N4W3J3</accession>
<evidence type="ECO:0000313" key="2">
    <source>
        <dbReference type="Proteomes" id="UP000268014"/>
    </source>
</evidence>
<protein>
    <submittedName>
        <fullName evidence="1 3">Uncharacterized protein</fullName>
    </submittedName>
</protein>
<reference evidence="1 2" key="2">
    <citation type="submission" date="2018-11" db="EMBL/GenBank/DDBJ databases">
        <authorList>
            <consortium name="Pathogen Informatics"/>
        </authorList>
    </citation>
    <scope>NUCLEOTIDE SEQUENCE [LARGE SCALE GENOMIC DNA]</scope>
    <source>
        <strain evidence="1 2">MHpl1</strain>
    </source>
</reference>
<dbReference type="EMBL" id="UZAF01016205">
    <property type="protein sequence ID" value="VDO23114.1"/>
    <property type="molecule type" value="Genomic_DNA"/>
</dbReference>
<reference evidence="3" key="1">
    <citation type="submission" date="2017-02" db="UniProtKB">
        <authorList>
            <consortium name="WormBaseParasite"/>
        </authorList>
    </citation>
    <scope>IDENTIFICATION</scope>
</reference>
<dbReference type="WBParaSite" id="HPLM_0000439201-mRNA-1">
    <property type="protein sequence ID" value="HPLM_0000439201-mRNA-1"/>
    <property type="gene ID" value="HPLM_0000439201"/>
</dbReference>
<keyword evidence="2" id="KW-1185">Reference proteome</keyword>
<dbReference type="Proteomes" id="UP000268014">
    <property type="component" value="Unassembled WGS sequence"/>
</dbReference>